<reference evidence="2" key="1">
    <citation type="submission" date="2016-10" db="EMBL/GenBank/DDBJ databases">
        <authorList>
            <person name="Varghese N."/>
            <person name="Submissions S."/>
        </authorList>
    </citation>
    <scope>NUCLEOTIDE SEQUENCE [LARGE SCALE GENOMIC DNA]</scope>
    <source>
        <strain evidence="2">DSM 27981</strain>
    </source>
</reference>
<protein>
    <recommendedName>
        <fullName evidence="3">YqcI/YcgG family protein</fullName>
    </recommendedName>
</protein>
<evidence type="ECO:0000313" key="2">
    <source>
        <dbReference type="Proteomes" id="UP000199119"/>
    </source>
</evidence>
<organism evidence="1 2">
    <name type="scientific">Paracidovorax wautersii</name>
    <dbReference type="NCBI Taxonomy" id="1177982"/>
    <lineage>
        <taxon>Bacteria</taxon>
        <taxon>Pseudomonadati</taxon>
        <taxon>Pseudomonadota</taxon>
        <taxon>Betaproteobacteria</taxon>
        <taxon>Burkholderiales</taxon>
        <taxon>Comamonadaceae</taxon>
        <taxon>Paracidovorax</taxon>
    </lineage>
</organism>
<name>A0A1I2GZZ2_9BURK</name>
<dbReference type="Proteomes" id="UP000199119">
    <property type="component" value="Unassembled WGS sequence"/>
</dbReference>
<dbReference type="PANTHER" id="PTHR40045">
    <property type="entry name" value="YCGG FAMILY PROTEIN"/>
    <property type="match status" value="1"/>
</dbReference>
<proteinExistence type="predicted"/>
<dbReference type="NCBIfam" id="NF041366">
    <property type="entry name" value="GntA_guanitoxin"/>
    <property type="match status" value="1"/>
</dbReference>
<sequence length="205" mass="22877">MFPCVGAKSALNKGRLHTQAFGPLADPAHTERLRQALREYSARYPDPGSVPATFVATFAEQAMDESTFERRMWRQLQALHDCDVARGGAWAVGVSDDPARQDFSFSVDGRAFFVVGLHAGASRLARRTPMPCLVFNFHEQFEHLKATGKYAVMQEAIRARDRALQGEINPVLARFGESSEARQYSGRAIEADWKCPFHSKAHEHA</sequence>
<evidence type="ECO:0008006" key="3">
    <source>
        <dbReference type="Google" id="ProtNLM"/>
    </source>
</evidence>
<dbReference type="OrthoDB" id="283514at2"/>
<evidence type="ECO:0000313" key="1">
    <source>
        <dbReference type="EMBL" id="SFF22848.1"/>
    </source>
</evidence>
<gene>
    <name evidence="1" type="ORF">SAMN04489711_11812</name>
</gene>
<dbReference type="Pfam" id="PF08892">
    <property type="entry name" value="YqcI_YcgG"/>
    <property type="match status" value="1"/>
</dbReference>
<dbReference type="PANTHER" id="PTHR40045:SF1">
    <property type="entry name" value="YQCI_YCGG FAMILY PROTEIN"/>
    <property type="match status" value="1"/>
</dbReference>
<keyword evidence="2" id="KW-1185">Reference proteome</keyword>
<dbReference type="AlphaFoldDB" id="A0A1I2GZZ2"/>
<dbReference type="InterPro" id="IPR014988">
    <property type="entry name" value="Uncharacterised_YqcI/YcgG"/>
</dbReference>
<accession>A0A1I2GZZ2</accession>
<dbReference type="EMBL" id="FONX01000018">
    <property type="protein sequence ID" value="SFF22848.1"/>
    <property type="molecule type" value="Genomic_DNA"/>
</dbReference>
<dbReference type="STRING" id="1177982.SAMN04489711_11812"/>